<evidence type="ECO:0000313" key="3">
    <source>
        <dbReference type="Proteomes" id="UP000199158"/>
    </source>
</evidence>
<dbReference type="Gene3D" id="3.90.1150.10">
    <property type="entry name" value="Aspartate Aminotransferase, domain 1"/>
    <property type="match status" value="1"/>
</dbReference>
<dbReference type="Proteomes" id="UP000199158">
    <property type="component" value="Unassembled WGS sequence"/>
</dbReference>
<organism evidence="2 3">
    <name type="scientific">Hydrogenoanaerobacterium saccharovorans</name>
    <dbReference type="NCBI Taxonomy" id="474960"/>
    <lineage>
        <taxon>Bacteria</taxon>
        <taxon>Bacillati</taxon>
        <taxon>Bacillota</taxon>
        <taxon>Clostridia</taxon>
        <taxon>Eubacteriales</taxon>
        <taxon>Oscillospiraceae</taxon>
        <taxon>Hydrogenoanaerobacterium</taxon>
    </lineage>
</organism>
<dbReference type="OrthoDB" id="9804366at2"/>
<keyword evidence="3" id="KW-1185">Reference proteome</keyword>
<dbReference type="PANTHER" id="PTHR43586:SF4">
    <property type="entry name" value="ISOPENICILLIN N EPIMERASE"/>
    <property type="match status" value="1"/>
</dbReference>
<name>A0A1H7ZF07_9FIRM</name>
<dbReference type="STRING" id="474960.SAMN05216180_0578"/>
<sequence>MIYFDNAATTYPKPPQLLRAFTEYLNFYGANPGRSGHTMSLETAKQVYKTREAVRELFGVKNTEDVIFTLNCTHSINLVLKGLLHWGDHVIISDLEHNSVLRPIHKLWMQHGIQYSVATVVEGDDNATVENFRKCILPNTKLIACTHGSNVFGIKLPIARLAKLAHQNGAFILADCAQTAGVEDIDMSSMEIDFIAAPGHKGLYGPTGTGILLIGNENITLDTLTEGGTGSNSLVYEQPDFLPDQLESGTVNTAGIIALEAGIADIKRKGIANIRSHELQLTQMLYDAMSAMPQIKLYTRRPTESYHLPVLSFTLGNEHSEETAKRLSEYGVATRGGFHCAPLAHQKMGTLQTGTVRISLGMYNGTEDVREFLTILKLLQNSND</sequence>
<dbReference type="Pfam" id="PF00266">
    <property type="entry name" value="Aminotran_5"/>
    <property type="match status" value="1"/>
</dbReference>
<dbReference type="SUPFAM" id="SSF53383">
    <property type="entry name" value="PLP-dependent transferases"/>
    <property type="match status" value="1"/>
</dbReference>
<dbReference type="InterPro" id="IPR015422">
    <property type="entry name" value="PyrdxlP-dep_Trfase_small"/>
</dbReference>
<dbReference type="InterPro" id="IPR015424">
    <property type="entry name" value="PyrdxlP-dep_Trfase"/>
</dbReference>
<accession>A0A1H7ZF07</accession>
<reference evidence="2 3" key="1">
    <citation type="submission" date="2016-10" db="EMBL/GenBank/DDBJ databases">
        <authorList>
            <person name="de Groot N.N."/>
        </authorList>
    </citation>
    <scope>NUCLEOTIDE SEQUENCE [LARGE SCALE GENOMIC DNA]</scope>
    <source>
        <strain evidence="2 3">CGMCC 1.5070</strain>
    </source>
</reference>
<dbReference type="InterPro" id="IPR000192">
    <property type="entry name" value="Aminotrans_V_dom"/>
</dbReference>
<evidence type="ECO:0000313" key="2">
    <source>
        <dbReference type="EMBL" id="SEM56037.1"/>
    </source>
</evidence>
<dbReference type="RefSeq" id="WP_092751445.1">
    <property type="nucleotide sequence ID" value="NZ_FOCG01000001.1"/>
</dbReference>
<dbReference type="PANTHER" id="PTHR43586">
    <property type="entry name" value="CYSTEINE DESULFURASE"/>
    <property type="match status" value="1"/>
</dbReference>
<proteinExistence type="predicted"/>
<dbReference type="NCBIfam" id="TIGR01977">
    <property type="entry name" value="am_tr_V_EF2568"/>
    <property type="match status" value="1"/>
</dbReference>
<protein>
    <submittedName>
        <fullName evidence="2">Cysteine desulfurase family protein</fullName>
    </submittedName>
</protein>
<dbReference type="GO" id="GO:0003824">
    <property type="term" value="F:catalytic activity"/>
    <property type="evidence" value="ECO:0007669"/>
    <property type="project" value="UniProtKB-ARBA"/>
</dbReference>
<dbReference type="InterPro" id="IPR010969">
    <property type="entry name" value="Cys_dSase-rel_unknwn_funct"/>
</dbReference>
<feature type="domain" description="Aminotransferase class V" evidence="1">
    <location>
        <begin position="2"/>
        <end position="372"/>
    </location>
</feature>
<dbReference type="InterPro" id="IPR015421">
    <property type="entry name" value="PyrdxlP-dep_Trfase_major"/>
</dbReference>
<dbReference type="EMBL" id="FOCG01000001">
    <property type="protein sequence ID" value="SEM56037.1"/>
    <property type="molecule type" value="Genomic_DNA"/>
</dbReference>
<evidence type="ECO:0000259" key="1">
    <source>
        <dbReference type="Pfam" id="PF00266"/>
    </source>
</evidence>
<dbReference type="AlphaFoldDB" id="A0A1H7ZF07"/>
<gene>
    <name evidence="2" type="ORF">SAMN05216180_0578</name>
</gene>
<dbReference type="Gene3D" id="3.40.640.10">
    <property type="entry name" value="Type I PLP-dependent aspartate aminotransferase-like (Major domain)"/>
    <property type="match status" value="1"/>
</dbReference>